<evidence type="ECO:0008006" key="9">
    <source>
        <dbReference type="Google" id="ProtNLM"/>
    </source>
</evidence>
<proteinExistence type="predicted"/>
<evidence type="ECO:0000259" key="5">
    <source>
        <dbReference type="Pfam" id="PF01397"/>
    </source>
</evidence>
<evidence type="ECO:0000256" key="3">
    <source>
        <dbReference type="ARBA" id="ARBA00022842"/>
    </source>
</evidence>
<dbReference type="InterPro" id="IPR044814">
    <property type="entry name" value="Terpene_cyclase_plant_C1"/>
</dbReference>
<dbReference type="InterPro" id="IPR005630">
    <property type="entry name" value="Terpene_synthase_metal-bd"/>
</dbReference>
<dbReference type="Pfam" id="PF03936">
    <property type="entry name" value="Terpene_synth_C"/>
    <property type="match status" value="1"/>
</dbReference>
<keyword evidence="8" id="KW-1185">Reference proteome</keyword>
<protein>
    <recommendedName>
        <fullName evidence="9">Terpene synthase N-terminal domain-containing protein</fullName>
    </recommendedName>
</protein>
<dbReference type="GO" id="GO:0016102">
    <property type="term" value="P:diterpenoid biosynthetic process"/>
    <property type="evidence" value="ECO:0007669"/>
    <property type="project" value="InterPro"/>
</dbReference>
<organism evidence="7 8">
    <name type="scientific">Carpinus fangiana</name>
    <dbReference type="NCBI Taxonomy" id="176857"/>
    <lineage>
        <taxon>Eukaryota</taxon>
        <taxon>Viridiplantae</taxon>
        <taxon>Streptophyta</taxon>
        <taxon>Embryophyta</taxon>
        <taxon>Tracheophyta</taxon>
        <taxon>Spermatophyta</taxon>
        <taxon>Magnoliopsida</taxon>
        <taxon>eudicotyledons</taxon>
        <taxon>Gunneridae</taxon>
        <taxon>Pentapetalae</taxon>
        <taxon>rosids</taxon>
        <taxon>fabids</taxon>
        <taxon>Fagales</taxon>
        <taxon>Betulaceae</taxon>
        <taxon>Carpinus</taxon>
    </lineage>
</organism>
<dbReference type="GO" id="GO:0010333">
    <property type="term" value="F:terpene synthase activity"/>
    <property type="evidence" value="ECO:0007669"/>
    <property type="project" value="InterPro"/>
</dbReference>
<evidence type="ECO:0000256" key="2">
    <source>
        <dbReference type="ARBA" id="ARBA00022723"/>
    </source>
</evidence>
<dbReference type="CDD" id="cd00684">
    <property type="entry name" value="Terpene_cyclase_plant_C1"/>
    <property type="match status" value="1"/>
</dbReference>
<dbReference type="PANTHER" id="PTHR31225:SF221">
    <property type="entry name" value="(-)-GERMACRENE D SYNTHASE"/>
    <property type="match status" value="1"/>
</dbReference>
<dbReference type="InterPro" id="IPR034741">
    <property type="entry name" value="Terpene_cyclase-like_1_C"/>
</dbReference>
<dbReference type="Gene3D" id="1.50.10.130">
    <property type="entry name" value="Terpene synthase, N-terminal domain"/>
    <property type="match status" value="1"/>
</dbReference>
<keyword evidence="3" id="KW-0460">Magnesium</keyword>
<keyword evidence="2" id="KW-0479">Metal-binding</keyword>
<dbReference type="Pfam" id="PF01397">
    <property type="entry name" value="Terpene_synth"/>
    <property type="match status" value="1"/>
</dbReference>
<dbReference type="OrthoDB" id="1877784at2759"/>
<evidence type="ECO:0000259" key="6">
    <source>
        <dbReference type="Pfam" id="PF03936"/>
    </source>
</evidence>
<dbReference type="InterPro" id="IPR001906">
    <property type="entry name" value="Terpene_synth_N"/>
</dbReference>
<dbReference type="Gene3D" id="1.10.600.10">
    <property type="entry name" value="Farnesyl Diphosphate Synthase"/>
    <property type="match status" value="1"/>
</dbReference>
<dbReference type="InterPro" id="IPR050148">
    <property type="entry name" value="Terpene_synthase-like"/>
</dbReference>
<dbReference type="SUPFAM" id="SSF48576">
    <property type="entry name" value="Terpenoid synthases"/>
    <property type="match status" value="1"/>
</dbReference>
<evidence type="ECO:0000313" key="7">
    <source>
        <dbReference type="EMBL" id="KAE8125687.1"/>
    </source>
</evidence>
<evidence type="ECO:0000313" key="8">
    <source>
        <dbReference type="Proteomes" id="UP000327013"/>
    </source>
</evidence>
<dbReference type="Proteomes" id="UP000327013">
    <property type="component" value="Chromosome 8"/>
</dbReference>
<dbReference type="GO" id="GO:0000287">
    <property type="term" value="F:magnesium ion binding"/>
    <property type="evidence" value="ECO:0007669"/>
    <property type="project" value="InterPro"/>
</dbReference>
<keyword evidence="4" id="KW-0456">Lyase</keyword>
<dbReference type="SFLD" id="SFLDG01019">
    <property type="entry name" value="Terpene_Cyclase_Like_1_C_Termi"/>
    <property type="match status" value="1"/>
</dbReference>
<dbReference type="SUPFAM" id="SSF48239">
    <property type="entry name" value="Terpenoid cyclases/Protein prenyltransferases"/>
    <property type="match status" value="1"/>
</dbReference>
<comment type="cofactor">
    <cofactor evidence="1">
        <name>Mg(2+)</name>
        <dbReference type="ChEBI" id="CHEBI:18420"/>
    </cofactor>
</comment>
<dbReference type="FunFam" id="1.50.10.130:FF:000001">
    <property type="entry name" value="Isoprene synthase, chloroplastic"/>
    <property type="match status" value="1"/>
</dbReference>
<dbReference type="PANTHER" id="PTHR31225">
    <property type="entry name" value="OS04G0344100 PROTEIN-RELATED"/>
    <property type="match status" value="1"/>
</dbReference>
<name>A0A5N6RUU6_9ROSI</name>
<feature type="domain" description="Terpene synthase N-terminal" evidence="5">
    <location>
        <begin position="31"/>
        <end position="213"/>
    </location>
</feature>
<dbReference type="FunFam" id="1.10.600.10:FF:000007">
    <property type="entry name" value="Isoprene synthase, chloroplastic"/>
    <property type="match status" value="1"/>
</dbReference>
<dbReference type="AlphaFoldDB" id="A0A5N6RUU6"/>
<dbReference type="InterPro" id="IPR008930">
    <property type="entry name" value="Terpenoid_cyclase/PrenylTrfase"/>
</dbReference>
<evidence type="ECO:0000256" key="1">
    <source>
        <dbReference type="ARBA" id="ARBA00001946"/>
    </source>
</evidence>
<dbReference type="InterPro" id="IPR008949">
    <property type="entry name" value="Isoprenoid_synthase_dom_sf"/>
</dbReference>
<accession>A0A5N6RUU6</accession>
<feature type="domain" description="Terpene synthase metal-binding" evidence="6">
    <location>
        <begin position="270"/>
        <end position="508"/>
    </location>
</feature>
<dbReference type="EMBL" id="CM017328">
    <property type="protein sequence ID" value="KAE8125687.1"/>
    <property type="molecule type" value="Genomic_DNA"/>
</dbReference>
<sequence>MSFQVSAVAAQIPLNPMPETKRRTGNFPPSIWGDRFLKSASELETDHNEKINQQVYELKEKVRKMLMAPSEESSQKLNLIDAIQRLGVSYHFENEIQEILQQLHKSTLHDSPNYEDDDDDDDLYTVALRFRLLRQHGYNISSDEFAKFKDSKGNFKESLVNDAKGMLSLYEAAHLRVHGEDILDEALVFTATHLESVASHLSPPLATQVSHALKQPIRTGMPRLEATFYFPVYQQDASHHEFLLTFAKLDFNLLQKLHQKELYEISRWWKDLNFSKELPFVRDRVVECFFWIVGVYFEPEYLLARRILTKVIAMTSVIDDIYDVYGTLEELELFTEAIERWDISAIDQLPEYMKVCYRALLDVYCEMDQKVGEERSYRVRYAREAMKNQIRAEFHEAKWFYKNHIPTMDEYMKIALASSTHEMLVITSLVGMGDIITKDAFEWILNDPKVLRASKVIGRLMDDIVTHEIEQKRGHSPSAVECYMAQHGATEEEAVNELRKEITDAWKDINEEYLYPTIIPMPVVTRILNLTRVSDVVYKDEDGYTFAETVLKDFVASLFVDPASL</sequence>
<reference evidence="7 8" key="1">
    <citation type="submission" date="2019-06" db="EMBL/GenBank/DDBJ databases">
        <title>A chromosomal-level reference genome of Carpinus fangiana (Coryloideae, Betulaceae).</title>
        <authorList>
            <person name="Yang X."/>
            <person name="Wang Z."/>
            <person name="Zhang L."/>
            <person name="Hao G."/>
            <person name="Liu J."/>
            <person name="Yang Y."/>
        </authorList>
    </citation>
    <scope>NUCLEOTIDE SEQUENCE [LARGE SCALE GENOMIC DNA]</scope>
    <source>
        <strain evidence="7">Cfa_2016G</strain>
        <tissue evidence="7">Leaf</tissue>
    </source>
</reference>
<dbReference type="SFLD" id="SFLDS00005">
    <property type="entry name" value="Isoprenoid_Synthase_Type_I"/>
    <property type="match status" value="1"/>
</dbReference>
<evidence type="ECO:0000256" key="4">
    <source>
        <dbReference type="ARBA" id="ARBA00023239"/>
    </source>
</evidence>
<gene>
    <name evidence="7" type="ORF">FH972_020465</name>
</gene>
<dbReference type="InterPro" id="IPR036965">
    <property type="entry name" value="Terpene_synth_N_sf"/>
</dbReference>